<evidence type="ECO:0000313" key="7">
    <source>
        <dbReference type="Proteomes" id="UP001519460"/>
    </source>
</evidence>
<keyword evidence="3" id="KW-0862">Zinc</keyword>
<dbReference type="Gene3D" id="3.30.40.10">
    <property type="entry name" value="Zinc/RING finger domain, C3HC4 (zinc finger)"/>
    <property type="match status" value="1"/>
</dbReference>
<evidence type="ECO:0000256" key="3">
    <source>
        <dbReference type="ARBA" id="ARBA00022833"/>
    </source>
</evidence>
<comment type="caution">
    <text evidence="6">The sequence shown here is derived from an EMBL/GenBank/DDBJ whole genome shotgun (WGS) entry which is preliminary data.</text>
</comment>
<feature type="domain" description="RING-type" evidence="5">
    <location>
        <begin position="214"/>
        <end position="251"/>
    </location>
</feature>
<dbReference type="InterPro" id="IPR050784">
    <property type="entry name" value="IAP"/>
</dbReference>
<sequence>MSAASVAMTSFTYDRGRPLQKDFTDDQGYEPHTKGREMTKFAAAAHLSETGEIGGVASSWHHTDKPEKQTAAEQAVRDMDIPEHLVRLAVKTHLLETGERFTNVQQLYLAALEIAESPEKQATLARKLHLAEVSGRLPQRLSAKVEEDGAEPSHNTEGVQTIRDAVNDATPKIRITDSCDNKTSANPTTKQSELRDKVRALTEENQKLARRKKCRVCQKVELATSGITFLPCGHFITCEDCAEKCDDCPGCGKNVMGTVRTFLS</sequence>
<evidence type="ECO:0000256" key="2">
    <source>
        <dbReference type="ARBA" id="ARBA00022771"/>
    </source>
</evidence>
<dbReference type="AlphaFoldDB" id="A0ABD0KK90"/>
<keyword evidence="7" id="KW-1185">Reference proteome</keyword>
<dbReference type="PANTHER" id="PTHR10044">
    <property type="entry name" value="INHIBITOR OF APOPTOSIS"/>
    <property type="match status" value="1"/>
</dbReference>
<gene>
    <name evidence="6" type="ORF">BaRGS_00021230</name>
</gene>
<evidence type="ECO:0000256" key="4">
    <source>
        <dbReference type="PROSITE-ProRule" id="PRU00175"/>
    </source>
</evidence>
<reference evidence="6 7" key="1">
    <citation type="journal article" date="2023" name="Sci. Data">
        <title>Genome assembly of the Korean intertidal mud-creeper Batillaria attramentaria.</title>
        <authorList>
            <person name="Patra A.K."/>
            <person name="Ho P.T."/>
            <person name="Jun S."/>
            <person name="Lee S.J."/>
            <person name="Kim Y."/>
            <person name="Won Y.J."/>
        </authorList>
    </citation>
    <scope>NUCLEOTIDE SEQUENCE [LARGE SCALE GENOMIC DNA]</scope>
    <source>
        <strain evidence="6">Wonlab-2016</strain>
    </source>
</reference>
<accession>A0ABD0KK90</accession>
<evidence type="ECO:0000256" key="1">
    <source>
        <dbReference type="ARBA" id="ARBA00022723"/>
    </source>
</evidence>
<dbReference type="PANTHER" id="PTHR10044:SF139">
    <property type="entry name" value="DEATH-ASSOCIATED INHIBITOR OF APOPTOSIS 2"/>
    <property type="match status" value="1"/>
</dbReference>
<proteinExistence type="predicted"/>
<keyword evidence="2 4" id="KW-0863">Zinc-finger</keyword>
<dbReference type="GO" id="GO:0008270">
    <property type="term" value="F:zinc ion binding"/>
    <property type="evidence" value="ECO:0007669"/>
    <property type="project" value="UniProtKB-KW"/>
</dbReference>
<dbReference type="PROSITE" id="PS50089">
    <property type="entry name" value="ZF_RING_2"/>
    <property type="match status" value="1"/>
</dbReference>
<dbReference type="InterPro" id="IPR001841">
    <property type="entry name" value="Znf_RING"/>
</dbReference>
<dbReference type="InterPro" id="IPR013083">
    <property type="entry name" value="Znf_RING/FYVE/PHD"/>
</dbReference>
<dbReference type="Pfam" id="PF13920">
    <property type="entry name" value="zf-C3HC4_3"/>
    <property type="match status" value="1"/>
</dbReference>
<keyword evidence="1" id="KW-0479">Metal-binding</keyword>
<dbReference type="Gene3D" id="1.10.8.10">
    <property type="entry name" value="DNA helicase RuvA subunit, C-terminal domain"/>
    <property type="match status" value="1"/>
</dbReference>
<organism evidence="6 7">
    <name type="scientific">Batillaria attramentaria</name>
    <dbReference type="NCBI Taxonomy" id="370345"/>
    <lineage>
        <taxon>Eukaryota</taxon>
        <taxon>Metazoa</taxon>
        <taxon>Spiralia</taxon>
        <taxon>Lophotrochozoa</taxon>
        <taxon>Mollusca</taxon>
        <taxon>Gastropoda</taxon>
        <taxon>Caenogastropoda</taxon>
        <taxon>Sorbeoconcha</taxon>
        <taxon>Cerithioidea</taxon>
        <taxon>Batillariidae</taxon>
        <taxon>Batillaria</taxon>
    </lineage>
</organism>
<evidence type="ECO:0000313" key="6">
    <source>
        <dbReference type="EMBL" id="KAK7487528.1"/>
    </source>
</evidence>
<dbReference type="Proteomes" id="UP001519460">
    <property type="component" value="Unassembled WGS sequence"/>
</dbReference>
<dbReference type="EMBL" id="JACVVK020000163">
    <property type="protein sequence ID" value="KAK7487528.1"/>
    <property type="molecule type" value="Genomic_DNA"/>
</dbReference>
<evidence type="ECO:0000259" key="5">
    <source>
        <dbReference type="PROSITE" id="PS50089"/>
    </source>
</evidence>
<dbReference type="FunFam" id="1.10.1170.10:FF:000002">
    <property type="entry name" value="Baculoviral IAP repeat containing 7"/>
    <property type="match status" value="1"/>
</dbReference>
<name>A0ABD0KK90_9CAEN</name>
<protein>
    <recommendedName>
        <fullName evidence="5">RING-type domain-containing protein</fullName>
    </recommendedName>
</protein>